<dbReference type="Gene3D" id="1.10.286.20">
    <property type="match status" value="1"/>
</dbReference>
<dbReference type="EMBL" id="JARGYT010000049">
    <property type="protein sequence ID" value="MDZ5762433.1"/>
    <property type="molecule type" value="Genomic_DNA"/>
</dbReference>
<evidence type="ECO:0000256" key="7">
    <source>
        <dbReference type="RuleBase" id="RU000643"/>
    </source>
</evidence>
<evidence type="ECO:0000256" key="2">
    <source>
        <dbReference type="ARBA" id="ARBA00016956"/>
    </source>
</evidence>
<feature type="region of interest" description="Involved in Mg(2+) ion dislocation from EF-Tu" evidence="5">
    <location>
        <begin position="80"/>
        <end position="83"/>
    </location>
</feature>
<proteinExistence type="inferred from homology"/>
<gene>
    <name evidence="5" type="primary">tsf</name>
    <name evidence="9" type="ORF">Cyrtocomes_00816</name>
</gene>
<dbReference type="RefSeq" id="WP_322497901.1">
    <property type="nucleotide sequence ID" value="NZ_JARGYT010000049.1"/>
</dbReference>
<dbReference type="InterPro" id="IPR014039">
    <property type="entry name" value="Transl_elong_EFTs/EF1B_dimer"/>
</dbReference>
<comment type="function">
    <text evidence="5 6">Associates with the EF-Tu.GDP complex and induces the exchange of GDP to GTP. It remains bound to the aminoacyl-tRNA.EF-Tu.GTP complex up to the GTP hydrolysis stage on the ribosome.</text>
</comment>
<dbReference type="GO" id="GO:0003746">
    <property type="term" value="F:translation elongation factor activity"/>
    <property type="evidence" value="ECO:0007669"/>
    <property type="project" value="UniProtKB-KW"/>
</dbReference>
<protein>
    <recommendedName>
        <fullName evidence="2 5">Elongation factor Ts</fullName>
        <shortName evidence="5">EF-Ts</shortName>
    </recommendedName>
</protein>
<keyword evidence="4 5" id="KW-0648">Protein biosynthesis</keyword>
<dbReference type="InterPro" id="IPR009060">
    <property type="entry name" value="UBA-like_sf"/>
</dbReference>
<dbReference type="SUPFAM" id="SSF54713">
    <property type="entry name" value="Elongation factor Ts (EF-Ts), dimerisation domain"/>
    <property type="match status" value="1"/>
</dbReference>
<keyword evidence="10" id="KW-1185">Reference proteome</keyword>
<dbReference type="PROSITE" id="PS01126">
    <property type="entry name" value="EF_TS_1"/>
    <property type="match status" value="1"/>
</dbReference>
<dbReference type="Gene3D" id="3.30.479.20">
    <property type="entry name" value="Elongation factor Ts, dimerisation domain"/>
    <property type="match status" value="2"/>
</dbReference>
<dbReference type="InterPro" id="IPR036402">
    <property type="entry name" value="EF-Ts_dimer_sf"/>
</dbReference>
<dbReference type="PROSITE" id="PS01127">
    <property type="entry name" value="EF_TS_2"/>
    <property type="match status" value="1"/>
</dbReference>
<name>A0ABU5L8J5_9RICK</name>
<dbReference type="InterPro" id="IPR018101">
    <property type="entry name" value="Transl_elong_Ts_CS"/>
</dbReference>
<reference evidence="9 10" key="1">
    <citation type="submission" date="2023-02" db="EMBL/GenBank/DDBJ databases">
        <title>Host association and intracellularity evolved multiple times independently in the Rickettsiales.</title>
        <authorList>
            <person name="Castelli M."/>
            <person name="Nardi T."/>
            <person name="Gammuto L."/>
            <person name="Bellinzona G."/>
            <person name="Sabaneyeva E."/>
            <person name="Potekhin A."/>
            <person name="Serra V."/>
            <person name="Petroni G."/>
            <person name="Sassera D."/>
        </authorList>
    </citation>
    <scope>NUCLEOTIDE SEQUENCE [LARGE SCALE GENOMIC DNA]</scope>
    <source>
        <strain evidence="9 10">BOD18</strain>
    </source>
</reference>
<accession>A0ABU5L8J5</accession>
<dbReference type="NCBIfam" id="TIGR00116">
    <property type="entry name" value="tsf"/>
    <property type="match status" value="1"/>
</dbReference>
<dbReference type="CDD" id="cd14275">
    <property type="entry name" value="UBA_EF-Ts"/>
    <property type="match status" value="1"/>
</dbReference>
<organism evidence="9 10">
    <name type="scientific">Candidatus Cyrtobacter comes</name>
    <dbReference type="NCBI Taxonomy" id="675776"/>
    <lineage>
        <taxon>Bacteria</taxon>
        <taxon>Pseudomonadati</taxon>
        <taxon>Pseudomonadota</taxon>
        <taxon>Alphaproteobacteria</taxon>
        <taxon>Rickettsiales</taxon>
        <taxon>Candidatus Midichloriaceae</taxon>
        <taxon>Candidatus Cyrtobacter</taxon>
    </lineage>
</organism>
<comment type="subcellular location">
    <subcellularLocation>
        <location evidence="5 7">Cytoplasm</location>
    </subcellularLocation>
</comment>
<dbReference type="SUPFAM" id="SSF46934">
    <property type="entry name" value="UBA-like"/>
    <property type="match status" value="1"/>
</dbReference>
<dbReference type="Proteomes" id="UP001293791">
    <property type="component" value="Unassembled WGS sequence"/>
</dbReference>
<evidence type="ECO:0000313" key="9">
    <source>
        <dbReference type="EMBL" id="MDZ5762433.1"/>
    </source>
</evidence>
<keyword evidence="3 5" id="KW-0251">Elongation factor</keyword>
<evidence type="ECO:0000256" key="4">
    <source>
        <dbReference type="ARBA" id="ARBA00022917"/>
    </source>
</evidence>
<dbReference type="InterPro" id="IPR001816">
    <property type="entry name" value="Transl_elong_EFTs/EF1B"/>
</dbReference>
<evidence type="ECO:0000256" key="1">
    <source>
        <dbReference type="ARBA" id="ARBA00005532"/>
    </source>
</evidence>
<evidence type="ECO:0000256" key="6">
    <source>
        <dbReference type="RuleBase" id="RU000642"/>
    </source>
</evidence>
<comment type="similarity">
    <text evidence="1 5 6">Belongs to the EF-Ts family.</text>
</comment>
<dbReference type="HAMAP" id="MF_00050">
    <property type="entry name" value="EF_Ts"/>
    <property type="match status" value="1"/>
</dbReference>
<dbReference type="PANTHER" id="PTHR11741:SF0">
    <property type="entry name" value="ELONGATION FACTOR TS, MITOCHONDRIAL"/>
    <property type="match status" value="1"/>
</dbReference>
<comment type="caution">
    <text evidence="9">The sequence shown here is derived from an EMBL/GenBank/DDBJ whole genome shotgun (WGS) entry which is preliminary data.</text>
</comment>
<evidence type="ECO:0000256" key="3">
    <source>
        <dbReference type="ARBA" id="ARBA00022768"/>
    </source>
</evidence>
<evidence type="ECO:0000259" key="8">
    <source>
        <dbReference type="Pfam" id="PF00889"/>
    </source>
</evidence>
<evidence type="ECO:0000256" key="5">
    <source>
        <dbReference type="HAMAP-Rule" id="MF_00050"/>
    </source>
</evidence>
<feature type="domain" description="Translation elongation factor EFTs/EF1B dimerisation" evidence="8">
    <location>
        <begin position="71"/>
        <end position="288"/>
    </location>
</feature>
<keyword evidence="5" id="KW-0963">Cytoplasm</keyword>
<sequence length="298" mass="32226">MTIVTASLVAQLRGRTGVGMMACKSALVECNGDIDEAIALLRKRGLASAAKKSGREALEGLISLFSSETVGVMVEVNSETDFVAKNAQFIELVQGITKTYYNFDGALEDFLNSKFIGSSFTVQEEILSGVSIIGENIKLGSAYKITGDYVAKYVHAAVASDTGRIGVLLAFNVDGQFNKHDLDELGNSIAMHIAAAKPRFVSITAVDKLTLENELDVAKEKARLSGKPDSMLEKIAEGRVRKFYEEVVLLEQNYALDEKIKISSLIEGVGNKLKIKINLKGFIRLSIGDPDGNIISII</sequence>
<evidence type="ECO:0000313" key="10">
    <source>
        <dbReference type="Proteomes" id="UP001293791"/>
    </source>
</evidence>
<dbReference type="Gene3D" id="1.10.8.10">
    <property type="entry name" value="DNA helicase RuvA subunit, C-terminal domain"/>
    <property type="match status" value="1"/>
</dbReference>
<dbReference type="PANTHER" id="PTHR11741">
    <property type="entry name" value="ELONGATION FACTOR TS"/>
    <property type="match status" value="1"/>
</dbReference>
<dbReference type="Pfam" id="PF00889">
    <property type="entry name" value="EF_TS"/>
    <property type="match status" value="1"/>
</dbReference>